<dbReference type="Proteomes" id="UP000516437">
    <property type="component" value="Chromosome 2"/>
</dbReference>
<organism evidence="4 5">
    <name type="scientific">Morella rubra</name>
    <name type="common">Chinese bayberry</name>
    <dbReference type="NCBI Taxonomy" id="262757"/>
    <lineage>
        <taxon>Eukaryota</taxon>
        <taxon>Viridiplantae</taxon>
        <taxon>Streptophyta</taxon>
        <taxon>Embryophyta</taxon>
        <taxon>Tracheophyta</taxon>
        <taxon>Spermatophyta</taxon>
        <taxon>Magnoliopsida</taxon>
        <taxon>eudicotyledons</taxon>
        <taxon>Gunneridae</taxon>
        <taxon>Pentapetalae</taxon>
        <taxon>rosids</taxon>
        <taxon>fabids</taxon>
        <taxon>Fagales</taxon>
        <taxon>Myricaceae</taxon>
        <taxon>Morella</taxon>
    </lineage>
</organism>
<dbReference type="PANTHER" id="PTHR31775">
    <property type="entry name" value="OS02G0117200 PROTEIN"/>
    <property type="match status" value="1"/>
</dbReference>
<evidence type="ECO:0000259" key="3">
    <source>
        <dbReference type="Pfam" id="PF03763"/>
    </source>
</evidence>
<dbReference type="EMBL" id="RXIC02000020">
    <property type="protein sequence ID" value="KAB1222523.1"/>
    <property type="molecule type" value="Genomic_DNA"/>
</dbReference>
<evidence type="ECO:0000256" key="2">
    <source>
        <dbReference type="SAM" id="MobiDB-lite"/>
    </source>
</evidence>
<protein>
    <submittedName>
        <fullName evidence="4">Remorin</fullName>
    </submittedName>
</protein>
<feature type="compositionally biased region" description="Polar residues" evidence="2">
    <location>
        <begin position="18"/>
        <end position="38"/>
    </location>
</feature>
<dbReference type="AlphaFoldDB" id="A0A6A1WCA4"/>
<comment type="caution">
    <text evidence="4">The sequence shown here is derived from an EMBL/GenBank/DDBJ whole genome shotgun (WGS) entry which is preliminary data.</text>
</comment>
<evidence type="ECO:0000313" key="4">
    <source>
        <dbReference type="EMBL" id="KAB1222523.1"/>
    </source>
</evidence>
<evidence type="ECO:0000256" key="1">
    <source>
        <dbReference type="ARBA" id="ARBA00005711"/>
    </source>
</evidence>
<accession>A0A6A1WCA4</accession>
<evidence type="ECO:0000313" key="5">
    <source>
        <dbReference type="Proteomes" id="UP000516437"/>
    </source>
</evidence>
<gene>
    <name evidence="4" type="ORF">CJ030_MR2G024893</name>
</gene>
<sequence>MAPSNGRKQATRNEEQQGDQVQNGTTRAADTTLQQSPRASPDRYVMRAQITSDKRHALFKTWEEREQAKAEVMANKKLYSLELWANKAKAALEAEMRQIQEKYAVKMNKLADVNRTTEEKKALLEASKKEEFLKLEEMAAQIRATGYKPKKRLMSCFSCINFSD</sequence>
<feature type="domain" description="Remorin C-terminal" evidence="3">
    <location>
        <begin position="54"/>
        <end position="151"/>
    </location>
</feature>
<dbReference type="InterPro" id="IPR005516">
    <property type="entry name" value="Remorin_C"/>
</dbReference>
<dbReference type="PANTHER" id="PTHR31775:SF5">
    <property type="entry name" value="REMORIN 1.4"/>
    <property type="match status" value="1"/>
</dbReference>
<feature type="region of interest" description="Disordered" evidence="2">
    <location>
        <begin position="1"/>
        <end position="44"/>
    </location>
</feature>
<name>A0A6A1WCA4_9ROSI</name>
<dbReference type="Pfam" id="PF03763">
    <property type="entry name" value="Remorin_C"/>
    <property type="match status" value="1"/>
</dbReference>
<proteinExistence type="inferred from homology"/>
<comment type="similarity">
    <text evidence="1">Belongs to the remorin family.</text>
</comment>
<reference evidence="4 5" key="1">
    <citation type="journal article" date="2019" name="Plant Biotechnol. J.">
        <title>The red bayberry genome and genetic basis of sex determination.</title>
        <authorList>
            <person name="Jia H.M."/>
            <person name="Jia H.J."/>
            <person name="Cai Q.L."/>
            <person name="Wang Y."/>
            <person name="Zhao H.B."/>
            <person name="Yang W.F."/>
            <person name="Wang G.Y."/>
            <person name="Li Y.H."/>
            <person name="Zhan D.L."/>
            <person name="Shen Y.T."/>
            <person name="Niu Q.F."/>
            <person name="Chang L."/>
            <person name="Qiu J."/>
            <person name="Zhao L."/>
            <person name="Xie H.B."/>
            <person name="Fu W.Y."/>
            <person name="Jin J."/>
            <person name="Li X.W."/>
            <person name="Jiao Y."/>
            <person name="Zhou C.C."/>
            <person name="Tu T."/>
            <person name="Chai C.Y."/>
            <person name="Gao J.L."/>
            <person name="Fan L.J."/>
            <person name="van de Weg E."/>
            <person name="Wang J.Y."/>
            <person name="Gao Z.S."/>
        </authorList>
    </citation>
    <scope>NUCLEOTIDE SEQUENCE [LARGE SCALE GENOMIC DNA]</scope>
    <source>
        <tissue evidence="4">Leaves</tissue>
    </source>
</reference>
<keyword evidence="5" id="KW-1185">Reference proteome</keyword>